<accession>A0AAE3XNQ3</accession>
<protein>
    <submittedName>
        <fullName evidence="1">Uncharacterized protein</fullName>
    </submittedName>
</protein>
<dbReference type="Proteomes" id="UP001185092">
    <property type="component" value="Unassembled WGS sequence"/>
</dbReference>
<proteinExistence type="predicted"/>
<evidence type="ECO:0000313" key="1">
    <source>
        <dbReference type="EMBL" id="MDR6239318.1"/>
    </source>
</evidence>
<dbReference type="AlphaFoldDB" id="A0AAE3XNQ3"/>
<keyword evidence="2" id="KW-1185">Reference proteome</keyword>
<dbReference type="EMBL" id="JAVDQD010000002">
    <property type="protein sequence ID" value="MDR6239318.1"/>
    <property type="molecule type" value="Genomic_DNA"/>
</dbReference>
<reference evidence="1" key="1">
    <citation type="submission" date="2023-07" db="EMBL/GenBank/DDBJ databases">
        <title>Genomic Encyclopedia of Type Strains, Phase IV (KMG-IV): sequencing the most valuable type-strain genomes for metagenomic binning, comparative biology and taxonomic classification.</title>
        <authorList>
            <person name="Goeker M."/>
        </authorList>
    </citation>
    <scope>NUCLEOTIDE SEQUENCE</scope>
    <source>
        <strain evidence="1">DSM 26174</strain>
    </source>
</reference>
<dbReference type="RefSeq" id="WP_309938935.1">
    <property type="nucleotide sequence ID" value="NZ_AP025305.1"/>
</dbReference>
<organism evidence="1 2">
    <name type="scientific">Aureibacter tunicatorum</name>
    <dbReference type="NCBI Taxonomy" id="866807"/>
    <lineage>
        <taxon>Bacteria</taxon>
        <taxon>Pseudomonadati</taxon>
        <taxon>Bacteroidota</taxon>
        <taxon>Cytophagia</taxon>
        <taxon>Cytophagales</taxon>
        <taxon>Persicobacteraceae</taxon>
        <taxon>Aureibacter</taxon>
    </lineage>
</organism>
<evidence type="ECO:0000313" key="2">
    <source>
        <dbReference type="Proteomes" id="UP001185092"/>
    </source>
</evidence>
<comment type="caution">
    <text evidence="1">The sequence shown here is derived from an EMBL/GenBank/DDBJ whole genome shotgun (WGS) entry which is preliminary data.</text>
</comment>
<name>A0AAE3XNQ3_9BACT</name>
<gene>
    <name evidence="1" type="ORF">HNQ88_002355</name>
</gene>
<sequence length="162" mass="19408">MNKLKTKEIGWYDFEEEFSNENDEFFENIFSKNSSLIIIGQSQALSIELYPCLMKKFSDIDLYFEGLKIEDYAFNNDDNDIVIIFRVKDKSEKIKKCIYEVLEYFSVTTLIPLDNEYQNISSMLNYHRENFGARNKGHNWNRYGIKSFFTYFEGCLSKTYWE</sequence>